<evidence type="ECO:0000313" key="3">
    <source>
        <dbReference type="Proteomes" id="UP000011131"/>
    </source>
</evidence>
<name>L7U6R1_MYXSD</name>
<dbReference type="HOGENOM" id="CLU_2082259_0_0_7"/>
<feature type="region of interest" description="Disordered" evidence="1">
    <location>
        <begin position="1"/>
        <end position="21"/>
    </location>
</feature>
<gene>
    <name evidence="2" type="ordered locus">MYSTI_01941</name>
</gene>
<evidence type="ECO:0000313" key="2">
    <source>
        <dbReference type="EMBL" id="AGC43272.1"/>
    </source>
</evidence>
<dbReference type="STRING" id="1278073.MYSTI_01941"/>
<evidence type="ECO:0000256" key="1">
    <source>
        <dbReference type="SAM" id="MobiDB-lite"/>
    </source>
</evidence>
<accession>L7U6R1</accession>
<protein>
    <submittedName>
        <fullName evidence="2">Uncharacterized protein</fullName>
    </submittedName>
</protein>
<dbReference type="KEGG" id="msd:MYSTI_01941"/>
<reference evidence="2 3" key="1">
    <citation type="journal article" date="2013" name="Genome Announc.">
        <title>Complete genome sequence of Myxococcus stipitatus strain DSM 14675, a fruiting myxobacterium.</title>
        <authorList>
            <person name="Huntley S."/>
            <person name="Kneip S."/>
            <person name="Treuner-Lange A."/>
            <person name="Sogaard-Andersen L."/>
        </authorList>
    </citation>
    <scope>NUCLEOTIDE SEQUENCE [LARGE SCALE GENOMIC DNA]</scope>
    <source>
        <strain evidence="3">DSM 14675 / JCM 12634 / Mx s8</strain>
    </source>
</reference>
<proteinExistence type="predicted"/>
<organism evidence="2 3">
    <name type="scientific">Myxococcus stipitatus (strain DSM 14675 / JCM 12634 / Mx s8)</name>
    <dbReference type="NCBI Taxonomy" id="1278073"/>
    <lineage>
        <taxon>Bacteria</taxon>
        <taxon>Pseudomonadati</taxon>
        <taxon>Myxococcota</taxon>
        <taxon>Myxococcia</taxon>
        <taxon>Myxococcales</taxon>
        <taxon>Cystobacterineae</taxon>
        <taxon>Myxococcaceae</taxon>
        <taxon>Myxococcus</taxon>
    </lineage>
</organism>
<sequence>MMASRGLPAPASPPHTAQMEPCKAMGRGWRCERRAKTKGYCEAHYMQQRRGKELAPIQDPDAREEQTVRHVALPAEWDALLVWDAEQQDGGNVSASYRRALKSRVDALRKRRDAAGT</sequence>
<dbReference type="AlphaFoldDB" id="L7U6R1"/>
<dbReference type="Proteomes" id="UP000011131">
    <property type="component" value="Chromosome"/>
</dbReference>
<dbReference type="PATRIC" id="fig|1278073.3.peg.1982"/>
<keyword evidence="3" id="KW-1185">Reference proteome</keyword>
<dbReference type="EMBL" id="CP004025">
    <property type="protein sequence ID" value="AGC43272.1"/>
    <property type="molecule type" value="Genomic_DNA"/>
</dbReference>